<dbReference type="EMBL" id="JALPRK010000029">
    <property type="protein sequence ID" value="MCK8489791.1"/>
    <property type="molecule type" value="Genomic_DNA"/>
</dbReference>
<keyword evidence="4" id="KW-0309">Germination</keyword>
<feature type="transmembrane region" description="Helical" evidence="8">
    <location>
        <begin position="143"/>
        <end position="163"/>
    </location>
</feature>
<dbReference type="GO" id="GO:0016020">
    <property type="term" value="C:membrane"/>
    <property type="evidence" value="ECO:0007669"/>
    <property type="project" value="UniProtKB-SubCell"/>
</dbReference>
<dbReference type="Proteomes" id="UP001139534">
    <property type="component" value="Unassembled WGS sequence"/>
</dbReference>
<dbReference type="NCBIfam" id="TIGR00912">
    <property type="entry name" value="2A0309"/>
    <property type="match status" value="1"/>
</dbReference>
<evidence type="ECO:0000313" key="10">
    <source>
        <dbReference type="Proteomes" id="UP001139534"/>
    </source>
</evidence>
<dbReference type="RefSeq" id="WP_248553776.1">
    <property type="nucleotide sequence ID" value="NZ_JALPRK010000029.1"/>
</dbReference>
<feature type="transmembrane region" description="Helical" evidence="8">
    <location>
        <begin position="268"/>
        <end position="287"/>
    </location>
</feature>
<keyword evidence="3" id="KW-0813">Transport</keyword>
<accession>A0A9X1Y539</accession>
<feature type="transmembrane region" description="Helical" evidence="8">
    <location>
        <begin position="183"/>
        <end position="201"/>
    </location>
</feature>
<name>A0A9X1Y539_9BACL</name>
<comment type="similarity">
    <text evidence="2">Belongs to the amino acid-polyamine-organocation (APC) superfamily. Spore germination protein (SGP) (TC 2.A.3.9) family.</text>
</comment>
<evidence type="ECO:0000256" key="1">
    <source>
        <dbReference type="ARBA" id="ARBA00004141"/>
    </source>
</evidence>
<evidence type="ECO:0000256" key="4">
    <source>
        <dbReference type="ARBA" id="ARBA00022544"/>
    </source>
</evidence>
<evidence type="ECO:0000256" key="2">
    <source>
        <dbReference type="ARBA" id="ARBA00007998"/>
    </source>
</evidence>
<dbReference type="InterPro" id="IPR004761">
    <property type="entry name" value="Spore_GerAB"/>
</dbReference>
<organism evidence="9 10">
    <name type="scientific">Paenibacillus mellifer</name>
    <dbReference type="NCBI Taxonomy" id="2937794"/>
    <lineage>
        <taxon>Bacteria</taxon>
        <taxon>Bacillati</taxon>
        <taxon>Bacillota</taxon>
        <taxon>Bacilli</taxon>
        <taxon>Bacillales</taxon>
        <taxon>Paenibacillaceae</taxon>
        <taxon>Paenibacillus</taxon>
    </lineage>
</organism>
<feature type="transmembrane region" description="Helical" evidence="8">
    <location>
        <begin position="336"/>
        <end position="354"/>
    </location>
</feature>
<evidence type="ECO:0000256" key="8">
    <source>
        <dbReference type="SAM" id="Phobius"/>
    </source>
</evidence>
<feature type="transmembrane region" description="Helical" evidence="8">
    <location>
        <begin position="299"/>
        <end position="316"/>
    </location>
</feature>
<keyword evidence="5 8" id="KW-0812">Transmembrane</keyword>
<sequence>MNKEMVTGGEARTILILFIMGSTMILGAAGQAKTDSWIAILIAVCLAIPVALISARLLTLYPGQNLFDICQNVFGNVLGKVFILLYVWYAVHLAALVLRNYGEFMTSEAMPETPMLVPMLFVGTLSIIVVLHGIETLGRSARLLFNVCLVMILIVLFLAIGRMEFDNLLPVLDHGWSPVWEGAFSAFSFPFAESFLLTAIMGGVRDRKSFVRIFLYGLLIGGGLILFISFRNIFVLGTYTMSNVYFPSYAAVGRINVGDFIQRIEGTVAIVFVICVFVKFSVCLLAASQGIAKLFRLNSYRSVVFQTGLLTTYLAYSLFDNIMDMEFFAIEIYHFYAFPFQVVFPVLLLLVAEIKVRSARQAKSG</sequence>
<evidence type="ECO:0000256" key="7">
    <source>
        <dbReference type="ARBA" id="ARBA00023136"/>
    </source>
</evidence>
<reference evidence="9" key="1">
    <citation type="submission" date="2022-04" db="EMBL/GenBank/DDBJ databases">
        <authorList>
            <person name="Seo M.-J."/>
        </authorList>
    </citation>
    <scope>NUCLEOTIDE SEQUENCE</scope>
    <source>
        <strain evidence="9">MBLB2552</strain>
    </source>
</reference>
<keyword evidence="10" id="KW-1185">Reference proteome</keyword>
<evidence type="ECO:0000256" key="3">
    <source>
        <dbReference type="ARBA" id="ARBA00022448"/>
    </source>
</evidence>
<keyword evidence="7 8" id="KW-0472">Membrane</keyword>
<dbReference type="PANTHER" id="PTHR34975">
    <property type="entry name" value="SPORE GERMINATION PROTEIN A2"/>
    <property type="match status" value="1"/>
</dbReference>
<feature type="transmembrane region" description="Helical" evidence="8">
    <location>
        <begin position="213"/>
        <end position="234"/>
    </location>
</feature>
<keyword evidence="6 8" id="KW-1133">Transmembrane helix</keyword>
<feature type="transmembrane region" description="Helical" evidence="8">
    <location>
        <begin position="37"/>
        <end position="61"/>
    </location>
</feature>
<dbReference type="GO" id="GO:0009847">
    <property type="term" value="P:spore germination"/>
    <property type="evidence" value="ECO:0007669"/>
    <property type="project" value="InterPro"/>
</dbReference>
<comment type="caution">
    <text evidence="9">The sequence shown here is derived from an EMBL/GenBank/DDBJ whole genome shotgun (WGS) entry which is preliminary data.</text>
</comment>
<evidence type="ECO:0000256" key="6">
    <source>
        <dbReference type="ARBA" id="ARBA00022989"/>
    </source>
</evidence>
<evidence type="ECO:0000256" key="5">
    <source>
        <dbReference type="ARBA" id="ARBA00022692"/>
    </source>
</evidence>
<dbReference type="AlphaFoldDB" id="A0A9X1Y539"/>
<feature type="transmembrane region" description="Helical" evidence="8">
    <location>
        <begin position="12"/>
        <end position="31"/>
    </location>
</feature>
<proteinExistence type="inferred from homology"/>
<feature type="transmembrane region" description="Helical" evidence="8">
    <location>
        <begin position="115"/>
        <end position="134"/>
    </location>
</feature>
<gene>
    <name evidence="9" type="ORF">M0651_21715</name>
</gene>
<dbReference type="PANTHER" id="PTHR34975:SF2">
    <property type="entry name" value="SPORE GERMINATION PROTEIN A2"/>
    <property type="match status" value="1"/>
</dbReference>
<dbReference type="Pfam" id="PF03845">
    <property type="entry name" value="Spore_permease"/>
    <property type="match status" value="1"/>
</dbReference>
<evidence type="ECO:0000313" key="9">
    <source>
        <dbReference type="EMBL" id="MCK8489791.1"/>
    </source>
</evidence>
<comment type="subcellular location">
    <subcellularLocation>
        <location evidence="1">Membrane</location>
        <topology evidence="1">Multi-pass membrane protein</topology>
    </subcellularLocation>
</comment>
<feature type="transmembrane region" description="Helical" evidence="8">
    <location>
        <begin position="73"/>
        <end position="95"/>
    </location>
</feature>
<dbReference type="Gene3D" id="1.20.1740.10">
    <property type="entry name" value="Amino acid/polyamine transporter I"/>
    <property type="match status" value="1"/>
</dbReference>
<protein>
    <submittedName>
        <fullName evidence="9">Endospore germination permease</fullName>
    </submittedName>
</protein>